<dbReference type="STRING" id="47854.GA0070603_3337"/>
<dbReference type="EMBL" id="FMIB01000002">
    <property type="protein sequence ID" value="SCL62097.1"/>
    <property type="molecule type" value="Genomic_DNA"/>
</dbReference>
<keyword evidence="1" id="KW-0812">Transmembrane</keyword>
<organism evidence="2 3">
    <name type="scientific">Micromonospora chersina</name>
    <dbReference type="NCBI Taxonomy" id="47854"/>
    <lineage>
        <taxon>Bacteria</taxon>
        <taxon>Bacillati</taxon>
        <taxon>Actinomycetota</taxon>
        <taxon>Actinomycetes</taxon>
        <taxon>Micromonosporales</taxon>
        <taxon>Micromonosporaceae</taxon>
        <taxon>Micromonospora</taxon>
    </lineage>
</organism>
<sequence>MRSGPDELWSRRLLALLAGTAVAVATARGLLALDASDLTQFRGQVWMVTAVHLAQQHWRPRRTGRLRWRSRVVGRHGTEPGLVARRSTAGWLRLTADLALGSVVTLGVASLLPDRWRWVEVGRPVLLAAVALGLGWAVYREVRFTGRLALTASGIRDGGEWYPWSEIREARPNSRKREDGVWLRLDPGRLLPQVVGGRDVTVSDERLLAAIERFRAAPEALAVGLPVTPPEPASSSDGRLPA</sequence>
<evidence type="ECO:0000256" key="1">
    <source>
        <dbReference type="SAM" id="Phobius"/>
    </source>
</evidence>
<name>A0A1C6V7H5_9ACTN</name>
<evidence type="ECO:0000313" key="3">
    <source>
        <dbReference type="Proteomes" id="UP000198605"/>
    </source>
</evidence>
<feature type="transmembrane region" description="Helical" evidence="1">
    <location>
        <begin position="121"/>
        <end position="139"/>
    </location>
</feature>
<dbReference type="AlphaFoldDB" id="A0A1C6V7H5"/>
<proteinExistence type="predicted"/>
<evidence type="ECO:0000313" key="2">
    <source>
        <dbReference type="EMBL" id="SCL62097.1"/>
    </source>
</evidence>
<protein>
    <recommendedName>
        <fullName evidence="4">PH domain-containing protein</fullName>
    </recommendedName>
</protein>
<accession>A0A1C6V7H5</accession>
<dbReference type="GeneID" id="43279977"/>
<evidence type="ECO:0008006" key="4">
    <source>
        <dbReference type="Google" id="ProtNLM"/>
    </source>
</evidence>
<dbReference type="OrthoDB" id="3379675at2"/>
<keyword evidence="1" id="KW-1133">Transmembrane helix</keyword>
<dbReference type="RefSeq" id="WP_091314506.1">
    <property type="nucleotide sequence ID" value="NZ_FMIB01000002.1"/>
</dbReference>
<gene>
    <name evidence="2" type="ORF">GA0070603_3337</name>
</gene>
<keyword evidence="1" id="KW-0472">Membrane</keyword>
<keyword evidence="3" id="KW-1185">Reference proteome</keyword>
<dbReference type="Proteomes" id="UP000198605">
    <property type="component" value="Unassembled WGS sequence"/>
</dbReference>
<reference evidence="3" key="1">
    <citation type="submission" date="2016-06" db="EMBL/GenBank/DDBJ databases">
        <authorList>
            <person name="Varghese N."/>
            <person name="Submissions Spin"/>
        </authorList>
    </citation>
    <scope>NUCLEOTIDE SEQUENCE [LARGE SCALE GENOMIC DNA]</scope>
    <source>
        <strain evidence="3">DSM 44151</strain>
    </source>
</reference>